<keyword evidence="3" id="KW-1185">Reference proteome</keyword>
<keyword evidence="1" id="KW-0472">Membrane</keyword>
<keyword evidence="1" id="KW-0812">Transmembrane</keyword>
<evidence type="ECO:0008006" key="4">
    <source>
        <dbReference type="Google" id="ProtNLM"/>
    </source>
</evidence>
<name>A0A7Y3VZ69_9FLAO</name>
<dbReference type="EMBL" id="JABEVX010000004">
    <property type="protein sequence ID" value="NNT72166.1"/>
    <property type="molecule type" value="Genomic_DNA"/>
</dbReference>
<gene>
    <name evidence="2" type="ORF">HKT18_08080</name>
</gene>
<dbReference type="InterPro" id="IPR036514">
    <property type="entry name" value="SGNH_hydro_sf"/>
</dbReference>
<feature type="transmembrane region" description="Helical" evidence="1">
    <location>
        <begin position="7"/>
        <end position="26"/>
    </location>
</feature>
<evidence type="ECO:0000313" key="3">
    <source>
        <dbReference type="Proteomes" id="UP000536509"/>
    </source>
</evidence>
<comment type="caution">
    <text evidence="2">The sequence shown here is derived from an EMBL/GenBank/DDBJ whole genome shotgun (WGS) entry which is preliminary data.</text>
</comment>
<sequence>MKKFIKYLLYFTLPIVLVIVAFEIYLRQIDTTYTEKEKGILQKAKEIKVLILGNSRATLGIDPNQFELYAYNLANVAQPLYYDKRIALKYLDQLSHLKYVFITVDCGSLNYSRMDSREIWSYYGNGIEYKNEMAFFPKYSYLNGYSTSIALKLLKNDLSGKYKIIKAIDLDNDHDLSKPIVKGYFGYKGTREEGMTPAHIFNRAGKGLDEGISPEKKEILSDLEDFIRLLKTKNITPILLTMPCHQDYVKALNKNMVKRAESDYQKLALKYQLEYWNYLQYPMKRNDFHDCDHLNLKGAEKFSKVLTQRLMQKAKQQ</sequence>
<accession>A0A7Y3VZ69</accession>
<dbReference type="Proteomes" id="UP000536509">
    <property type="component" value="Unassembled WGS sequence"/>
</dbReference>
<dbReference type="AlphaFoldDB" id="A0A7Y3VZ69"/>
<dbReference type="RefSeq" id="WP_171222350.1">
    <property type="nucleotide sequence ID" value="NZ_CP121446.1"/>
</dbReference>
<reference evidence="2 3" key="1">
    <citation type="submission" date="2020-05" db="EMBL/GenBank/DDBJ databases">
        <title>Draft genome of Flavobacterium sp. IMCC34852.</title>
        <authorList>
            <person name="Song J."/>
            <person name="Cho J.-C."/>
        </authorList>
    </citation>
    <scope>NUCLEOTIDE SEQUENCE [LARGE SCALE GENOMIC DNA]</scope>
    <source>
        <strain evidence="2 3">IMCC34852</strain>
    </source>
</reference>
<organism evidence="2 3">
    <name type="scientific">Flavobacterium rivulicola</name>
    <dbReference type="NCBI Taxonomy" id="2732161"/>
    <lineage>
        <taxon>Bacteria</taxon>
        <taxon>Pseudomonadati</taxon>
        <taxon>Bacteroidota</taxon>
        <taxon>Flavobacteriia</taxon>
        <taxon>Flavobacteriales</taxon>
        <taxon>Flavobacteriaceae</taxon>
        <taxon>Flavobacterium</taxon>
    </lineage>
</organism>
<protein>
    <recommendedName>
        <fullName evidence="4">SGNH/GDSL hydrolase family protein</fullName>
    </recommendedName>
</protein>
<dbReference type="GO" id="GO:0016788">
    <property type="term" value="F:hydrolase activity, acting on ester bonds"/>
    <property type="evidence" value="ECO:0007669"/>
    <property type="project" value="UniProtKB-ARBA"/>
</dbReference>
<evidence type="ECO:0000256" key="1">
    <source>
        <dbReference type="SAM" id="Phobius"/>
    </source>
</evidence>
<dbReference type="Gene3D" id="3.40.50.1110">
    <property type="entry name" value="SGNH hydrolase"/>
    <property type="match status" value="1"/>
</dbReference>
<proteinExistence type="predicted"/>
<evidence type="ECO:0000313" key="2">
    <source>
        <dbReference type="EMBL" id="NNT72166.1"/>
    </source>
</evidence>
<dbReference type="SUPFAM" id="SSF52266">
    <property type="entry name" value="SGNH hydrolase"/>
    <property type="match status" value="1"/>
</dbReference>
<keyword evidence="1" id="KW-1133">Transmembrane helix</keyword>